<organism evidence="3 4">
    <name type="scientific">Halalkalicoccus tibetensis</name>
    <dbReference type="NCBI Taxonomy" id="175632"/>
    <lineage>
        <taxon>Archaea</taxon>
        <taxon>Methanobacteriati</taxon>
        <taxon>Methanobacteriota</taxon>
        <taxon>Stenosarchaea group</taxon>
        <taxon>Halobacteria</taxon>
        <taxon>Halobacteriales</taxon>
        <taxon>Halococcaceae</taxon>
        <taxon>Halalkalicoccus</taxon>
    </lineage>
</organism>
<feature type="domain" description="DUF7982" evidence="2">
    <location>
        <begin position="19"/>
        <end position="280"/>
    </location>
</feature>
<dbReference type="InterPro" id="IPR058288">
    <property type="entry name" value="DUF7982"/>
</dbReference>
<evidence type="ECO:0000313" key="4">
    <source>
        <dbReference type="Proteomes" id="UP001596312"/>
    </source>
</evidence>
<accession>A0ABD5V9A0</accession>
<evidence type="ECO:0000313" key="3">
    <source>
        <dbReference type="EMBL" id="MFC6905760.1"/>
    </source>
</evidence>
<dbReference type="Pfam" id="PF25939">
    <property type="entry name" value="DUF7982"/>
    <property type="match status" value="1"/>
</dbReference>
<feature type="transmembrane region" description="Helical" evidence="1">
    <location>
        <begin position="48"/>
        <end position="66"/>
    </location>
</feature>
<keyword evidence="1" id="KW-0812">Transmembrane</keyword>
<keyword evidence="1" id="KW-0472">Membrane</keyword>
<evidence type="ECO:0000259" key="2">
    <source>
        <dbReference type="Pfam" id="PF25939"/>
    </source>
</evidence>
<keyword evidence="1" id="KW-1133">Transmembrane helix</keyword>
<dbReference type="Proteomes" id="UP001596312">
    <property type="component" value="Unassembled WGS sequence"/>
</dbReference>
<gene>
    <name evidence="3" type="ORF">ACFQGH_11195</name>
</gene>
<sequence>MSLGQAVDSDNENQDPTVAAAQVELLEAENDRLRRELTQARQARYRRAATGTAGIGVIAIIGALLFPAASTVLFALGGTGLFTAVLIRYLTPERFVSATVGRQIYEALATDHETLTNELGLGDKRLYTPIETDTEPSVRLFVPQQVEYTVPEDEELNSVLVLPSDNRGRGVAFEPTGGALVKELRSTTSADLGSDLNVLADQLIDGLVEVFELVDNATANTDPETGRLSIEVTGSAYGPVDRFDHPVASTIAAAVAAEQDSTVELEVTETEEGSYIITCQPI</sequence>
<comment type="caution">
    <text evidence="3">The sequence shown here is derived from an EMBL/GenBank/DDBJ whole genome shotgun (WGS) entry which is preliminary data.</text>
</comment>
<dbReference type="EMBL" id="JBHSXQ010000003">
    <property type="protein sequence ID" value="MFC6905760.1"/>
    <property type="molecule type" value="Genomic_DNA"/>
</dbReference>
<evidence type="ECO:0000256" key="1">
    <source>
        <dbReference type="SAM" id="Phobius"/>
    </source>
</evidence>
<dbReference type="AlphaFoldDB" id="A0ABD5V9A0"/>
<name>A0ABD5V9A0_9EURY</name>
<protein>
    <recommendedName>
        <fullName evidence="2">DUF7982 domain-containing protein</fullName>
    </recommendedName>
</protein>
<keyword evidence="4" id="KW-1185">Reference proteome</keyword>
<dbReference type="RefSeq" id="WP_340604287.1">
    <property type="nucleotide sequence ID" value="NZ_JBBMXV010000003.1"/>
</dbReference>
<reference evidence="3 4" key="1">
    <citation type="journal article" date="2019" name="Int. J. Syst. Evol. Microbiol.">
        <title>The Global Catalogue of Microorganisms (GCM) 10K type strain sequencing project: providing services to taxonomists for standard genome sequencing and annotation.</title>
        <authorList>
            <consortium name="The Broad Institute Genomics Platform"/>
            <consortium name="The Broad Institute Genome Sequencing Center for Infectious Disease"/>
            <person name="Wu L."/>
            <person name="Ma J."/>
        </authorList>
    </citation>
    <scope>NUCLEOTIDE SEQUENCE [LARGE SCALE GENOMIC DNA]</scope>
    <source>
        <strain evidence="3 4">CGMCC 1.3240</strain>
    </source>
</reference>
<proteinExistence type="predicted"/>